<dbReference type="Gene3D" id="3.30.70.270">
    <property type="match status" value="1"/>
</dbReference>
<evidence type="ECO:0000313" key="7">
    <source>
        <dbReference type="Proteomes" id="UP001595962"/>
    </source>
</evidence>
<dbReference type="Pfam" id="PF00072">
    <property type="entry name" value="Response_reg"/>
    <property type="match status" value="1"/>
</dbReference>
<dbReference type="NCBIfam" id="TIGR00229">
    <property type="entry name" value="sensory_box"/>
    <property type="match status" value="1"/>
</dbReference>
<dbReference type="CDD" id="cd17534">
    <property type="entry name" value="REC_DC-like"/>
    <property type="match status" value="1"/>
</dbReference>
<name>A0ABV9JNG0_9GAMM</name>
<dbReference type="Proteomes" id="UP001595962">
    <property type="component" value="Unassembled WGS sequence"/>
</dbReference>
<dbReference type="InterPro" id="IPR035919">
    <property type="entry name" value="EAL_sf"/>
</dbReference>
<evidence type="ECO:0000259" key="4">
    <source>
        <dbReference type="PROSITE" id="PS50883"/>
    </source>
</evidence>
<evidence type="ECO:0000256" key="1">
    <source>
        <dbReference type="PROSITE-ProRule" id="PRU00169"/>
    </source>
</evidence>
<evidence type="ECO:0000259" key="5">
    <source>
        <dbReference type="PROSITE" id="PS50887"/>
    </source>
</evidence>
<sequence length="794" mass="89711">MNNNILVVEDEYVVSLDIKHTLEQLGHTVVGTLARGEDVLATALNTKPDLVLMDIKLADKMRGTEAAVNLKQVLDIPVIFLTAFCDEQVLKQASEAYPHGYLIKPFDRKELDATIRMAMLRHQAEMNVKRSEQRLTLALAAARMMPWELNISKDSLELHADTGLRTEYRVSQRGGKEDFLQLVAPFERSRLARLINRNSAFNAVFQTQDADAASFVEIFAQPMMHADEQIMLGVLRDVSRKQKEELQLRQASTYFRTTSEAILILDDKCNIVLCNPAFSLVTGYQLHEVAGKQPDQFLYSDADQELWTHLDEISANHWSGEIQCRRKDGKLFPAWQHFCKVRAPMHRGKVNHYVLMFSDISALRRAEEHLHTLAFHDHLTNLGNRAKLEKVLRAELERAQRNHSMLGLLYLDLDGFKLVNDTLGHHMGDLLLQQVAARLNTLIRGGDMATRVGGDEFVLVFPDIKGPETCINIAEKLLQTITQDIELQDNIVNVSASIGIACYPEDADCYEDLLKCADLAMFDAKDKGRSRFCFFNPVLAQRTSMRMQIEQDLKQALSQQGQLFMVYQPVIQLESRQVLGFEALVRWQHPELGTIAPDQFIRVAEQSSLMGELGQWILQQVLSDQASLMAQHPGCRWLSINLSVRQLEDPQLCESIYQLCQLYQVSFDSLLFEITETALSQSADILNSLQKLRTFGAYVAVDDFGTGYSSLSRLKDLPIDCLKIDRSFVTALLSDSTSNEIVRAVIRLANALGLTTVAEGIELPEQAELLRELGCHKGQGYFFGRPQPCKSRLN</sequence>
<dbReference type="SMART" id="SM00448">
    <property type="entry name" value="REC"/>
    <property type="match status" value="1"/>
</dbReference>
<dbReference type="EMBL" id="JBHSGB010000010">
    <property type="protein sequence ID" value="MFC4655750.1"/>
    <property type="molecule type" value="Genomic_DNA"/>
</dbReference>
<dbReference type="PANTHER" id="PTHR44757">
    <property type="entry name" value="DIGUANYLATE CYCLASE DGCP"/>
    <property type="match status" value="1"/>
</dbReference>
<dbReference type="PROSITE" id="PS50110">
    <property type="entry name" value="RESPONSE_REGULATORY"/>
    <property type="match status" value="1"/>
</dbReference>
<dbReference type="SMART" id="SM00267">
    <property type="entry name" value="GGDEF"/>
    <property type="match status" value="1"/>
</dbReference>
<feature type="domain" description="PAS" evidence="3">
    <location>
        <begin position="247"/>
        <end position="317"/>
    </location>
</feature>
<evidence type="ECO:0000313" key="6">
    <source>
        <dbReference type="EMBL" id="MFC4655750.1"/>
    </source>
</evidence>
<dbReference type="SUPFAM" id="SSF52172">
    <property type="entry name" value="CheY-like"/>
    <property type="match status" value="1"/>
</dbReference>
<dbReference type="SUPFAM" id="SSF141868">
    <property type="entry name" value="EAL domain-like"/>
    <property type="match status" value="1"/>
</dbReference>
<evidence type="ECO:0000259" key="2">
    <source>
        <dbReference type="PROSITE" id="PS50110"/>
    </source>
</evidence>
<dbReference type="PANTHER" id="PTHR44757:SF2">
    <property type="entry name" value="BIOFILM ARCHITECTURE MAINTENANCE PROTEIN MBAA"/>
    <property type="match status" value="1"/>
</dbReference>
<dbReference type="Gene3D" id="3.40.50.2300">
    <property type="match status" value="1"/>
</dbReference>
<dbReference type="SMART" id="SM00091">
    <property type="entry name" value="PAS"/>
    <property type="match status" value="1"/>
</dbReference>
<dbReference type="Pfam" id="PF13426">
    <property type="entry name" value="PAS_9"/>
    <property type="match status" value="1"/>
</dbReference>
<accession>A0ABV9JNG0</accession>
<gene>
    <name evidence="6" type="ORF">ACFO3I_12100</name>
</gene>
<dbReference type="Gene3D" id="3.20.20.450">
    <property type="entry name" value="EAL domain"/>
    <property type="match status" value="1"/>
</dbReference>
<dbReference type="RefSeq" id="WP_377334238.1">
    <property type="nucleotide sequence ID" value="NZ_JBHSGB010000010.1"/>
</dbReference>
<feature type="domain" description="GGDEF" evidence="5">
    <location>
        <begin position="404"/>
        <end position="537"/>
    </location>
</feature>
<proteinExistence type="predicted"/>
<dbReference type="CDD" id="cd00130">
    <property type="entry name" value="PAS"/>
    <property type="match status" value="1"/>
</dbReference>
<dbReference type="PROSITE" id="PS50112">
    <property type="entry name" value="PAS"/>
    <property type="match status" value="1"/>
</dbReference>
<dbReference type="InterPro" id="IPR035965">
    <property type="entry name" value="PAS-like_dom_sf"/>
</dbReference>
<dbReference type="PROSITE" id="PS50883">
    <property type="entry name" value="EAL"/>
    <property type="match status" value="1"/>
</dbReference>
<dbReference type="Pfam" id="PF00563">
    <property type="entry name" value="EAL"/>
    <property type="match status" value="1"/>
</dbReference>
<feature type="domain" description="EAL" evidence="4">
    <location>
        <begin position="546"/>
        <end position="794"/>
    </location>
</feature>
<dbReference type="PROSITE" id="PS50887">
    <property type="entry name" value="GGDEF"/>
    <property type="match status" value="1"/>
</dbReference>
<dbReference type="Pfam" id="PF00990">
    <property type="entry name" value="GGDEF"/>
    <property type="match status" value="1"/>
</dbReference>
<comment type="caution">
    <text evidence="6">The sequence shown here is derived from an EMBL/GenBank/DDBJ whole genome shotgun (WGS) entry which is preliminary data.</text>
</comment>
<organism evidence="6 7">
    <name type="scientific">Rheinheimera marina</name>
    <dbReference type="NCBI Taxonomy" id="1774958"/>
    <lineage>
        <taxon>Bacteria</taxon>
        <taxon>Pseudomonadati</taxon>
        <taxon>Pseudomonadota</taxon>
        <taxon>Gammaproteobacteria</taxon>
        <taxon>Chromatiales</taxon>
        <taxon>Chromatiaceae</taxon>
        <taxon>Rheinheimera</taxon>
    </lineage>
</organism>
<dbReference type="CDD" id="cd01949">
    <property type="entry name" value="GGDEF"/>
    <property type="match status" value="1"/>
</dbReference>
<dbReference type="InterPro" id="IPR000160">
    <property type="entry name" value="GGDEF_dom"/>
</dbReference>
<dbReference type="SUPFAM" id="SSF55073">
    <property type="entry name" value="Nucleotide cyclase"/>
    <property type="match status" value="1"/>
</dbReference>
<dbReference type="InterPro" id="IPR000014">
    <property type="entry name" value="PAS"/>
</dbReference>
<dbReference type="CDD" id="cd01948">
    <property type="entry name" value="EAL"/>
    <property type="match status" value="1"/>
</dbReference>
<dbReference type="InterPro" id="IPR043128">
    <property type="entry name" value="Rev_trsase/Diguanyl_cyclase"/>
</dbReference>
<protein>
    <submittedName>
        <fullName evidence="6">EAL domain-containing protein</fullName>
    </submittedName>
</protein>
<dbReference type="Gene3D" id="3.30.450.20">
    <property type="entry name" value="PAS domain"/>
    <property type="match status" value="1"/>
</dbReference>
<reference evidence="7" key="1">
    <citation type="journal article" date="2019" name="Int. J. Syst. Evol. Microbiol.">
        <title>The Global Catalogue of Microorganisms (GCM) 10K type strain sequencing project: providing services to taxonomists for standard genome sequencing and annotation.</title>
        <authorList>
            <consortium name="The Broad Institute Genomics Platform"/>
            <consortium name="The Broad Institute Genome Sequencing Center for Infectious Disease"/>
            <person name="Wu L."/>
            <person name="Ma J."/>
        </authorList>
    </citation>
    <scope>NUCLEOTIDE SEQUENCE [LARGE SCALE GENOMIC DNA]</scope>
    <source>
        <strain evidence="7">DT28</strain>
    </source>
</reference>
<dbReference type="InterPro" id="IPR029787">
    <property type="entry name" value="Nucleotide_cyclase"/>
</dbReference>
<dbReference type="NCBIfam" id="TIGR00254">
    <property type="entry name" value="GGDEF"/>
    <property type="match status" value="1"/>
</dbReference>
<dbReference type="InterPro" id="IPR001789">
    <property type="entry name" value="Sig_transdc_resp-reg_receiver"/>
</dbReference>
<dbReference type="InterPro" id="IPR052155">
    <property type="entry name" value="Biofilm_reg_signaling"/>
</dbReference>
<dbReference type="SMART" id="SM00052">
    <property type="entry name" value="EAL"/>
    <property type="match status" value="1"/>
</dbReference>
<dbReference type="SUPFAM" id="SSF55785">
    <property type="entry name" value="PYP-like sensor domain (PAS domain)"/>
    <property type="match status" value="1"/>
</dbReference>
<feature type="modified residue" description="4-aspartylphosphate" evidence="1">
    <location>
        <position position="54"/>
    </location>
</feature>
<dbReference type="InterPro" id="IPR001633">
    <property type="entry name" value="EAL_dom"/>
</dbReference>
<keyword evidence="7" id="KW-1185">Reference proteome</keyword>
<keyword evidence="1" id="KW-0597">Phosphoprotein</keyword>
<evidence type="ECO:0000259" key="3">
    <source>
        <dbReference type="PROSITE" id="PS50112"/>
    </source>
</evidence>
<dbReference type="InterPro" id="IPR011006">
    <property type="entry name" value="CheY-like_superfamily"/>
</dbReference>
<feature type="domain" description="Response regulatory" evidence="2">
    <location>
        <begin position="4"/>
        <end position="119"/>
    </location>
</feature>